<keyword evidence="2" id="KW-1185">Reference proteome</keyword>
<organism evidence="1 2">
    <name type="scientific">Taklimakanibacter albus</name>
    <dbReference type="NCBI Taxonomy" id="2800327"/>
    <lineage>
        <taxon>Bacteria</taxon>
        <taxon>Pseudomonadati</taxon>
        <taxon>Pseudomonadota</taxon>
        <taxon>Alphaproteobacteria</taxon>
        <taxon>Hyphomicrobiales</taxon>
        <taxon>Aestuariivirgaceae</taxon>
        <taxon>Taklimakanibacter</taxon>
    </lineage>
</organism>
<dbReference type="Proteomes" id="UP000616151">
    <property type="component" value="Unassembled WGS sequence"/>
</dbReference>
<gene>
    <name evidence="1" type="ORF">JHL16_14325</name>
</gene>
<accession>A0ACC5R4F9</accession>
<name>A0ACC5R4F9_9HYPH</name>
<evidence type="ECO:0000313" key="1">
    <source>
        <dbReference type="EMBL" id="MBK1867530.1"/>
    </source>
</evidence>
<proteinExistence type="predicted"/>
<dbReference type="EMBL" id="JAENHL010000007">
    <property type="protein sequence ID" value="MBK1867530.1"/>
    <property type="molecule type" value="Genomic_DNA"/>
</dbReference>
<comment type="caution">
    <text evidence="1">The sequence shown here is derived from an EMBL/GenBank/DDBJ whole genome shotgun (WGS) entry which is preliminary data.</text>
</comment>
<reference evidence="1" key="1">
    <citation type="submission" date="2021-01" db="EMBL/GenBank/DDBJ databases">
        <authorList>
            <person name="Sun Q."/>
        </authorList>
    </citation>
    <scope>NUCLEOTIDE SEQUENCE</scope>
    <source>
        <strain evidence="1">YIM B02566</strain>
    </source>
</reference>
<sequence>MIVGIDIGTQSLKAVILAPEMKIIGEHAIPYSPNFPHPGWAEQDPSLWEAALGQAIQGALAKAGRKSDEVKALGFGGQLDGCVAVDRGGKPLHPCLIWMDRRAEIDGVDADTVHARCGVVLDATHLAAKIRWLKRHVPAVSAAVKFHVPVSYLVSRVTGAHAIDHATASTSMVYGLEARAYDETLLAAFGIGAEELPEVMDMADKAGELSAEGARLTGLPTGIPVAVGTGDDFSSSLGAGLTVPGRFINVLGTAEVTGALHGAPVVDPGRLVETHAFHGGHYFIENPGWLSGGALVWFRDTFRLASFDELTGLAGQVEPGAEGVTFIPALSGAMAPEWIASARGAFYGLTPAHGAPHLARALLEGLAFAMRDVFERTQKLGLAADALRIVGGGARSALWKQIRADLIGLPAETPLHTDTSAIGAAVLAGKAAGLIADIGGTIAELNPVADVTLPLVRHKQAYDNAYRRYRQLFESLRPLF</sequence>
<evidence type="ECO:0000313" key="2">
    <source>
        <dbReference type="Proteomes" id="UP000616151"/>
    </source>
</evidence>
<protein>
    <submittedName>
        <fullName evidence="1">Uncharacterized protein</fullName>
    </submittedName>
</protein>